<proteinExistence type="predicted"/>
<accession>A0A1Y3EVE2</accession>
<comment type="caution">
    <text evidence="1">The sequence shown here is derived from an EMBL/GenBank/DDBJ whole genome shotgun (WGS) entry which is preliminary data.</text>
</comment>
<evidence type="ECO:0008006" key="3">
    <source>
        <dbReference type="Google" id="ProtNLM"/>
    </source>
</evidence>
<feature type="non-terminal residue" evidence="1">
    <location>
        <position position="106"/>
    </location>
</feature>
<gene>
    <name evidence="1" type="ORF">D917_05871</name>
</gene>
<sequence>MEMPIKSSTTGKELLAAALAKLHLPKYDIFVLVDKQRRPLKMNVAVRKQVTRNDPTLKMITLYHSAELDEPLMLNDAFVAIQYVEAIENLILDCYCYPSKFPSAQR</sequence>
<dbReference type="EMBL" id="LVZM01001761">
    <property type="protein sequence ID" value="OUC48925.1"/>
    <property type="molecule type" value="Genomic_DNA"/>
</dbReference>
<dbReference type="AlphaFoldDB" id="A0A1Y3EVE2"/>
<name>A0A1Y3EVE2_9BILA</name>
<reference evidence="1 2" key="1">
    <citation type="submission" date="2015-04" db="EMBL/GenBank/DDBJ databases">
        <title>Draft genome of the roundworm Trichinella nativa.</title>
        <authorList>
            <person name="Mitreva M."/>
        </authorList>
    </citation>
    <scope>NUCLEOTIDE SEQUENCE [LARGE SCALE GENOMIC DNA]</scope>
    <source>
        <strain evidence="1 2">ISS45</strain>
    </source>
</reference>
<dbReference type="Proteomes" id="UP000243006">
    <property type="component" value="Unassembled WGS sequence"/>
</dbReference>
<organism evidence="1 2">
    <name type="scientific">Trichinella nativa</name>
    <dbReference type="NCBI Taxonomy" id="6335"/>
    <lineage>
        <taxon>Eukaryota</taxon>
        <taxon>Metazoa</taxon>
        <taxon>Ecdysozoa</taxon>
        <taxon>Nematoda</taxon>
        <taxon>Enoplea</taxon>
        <taxon>Dorylaimia</taxon>
        <taxon>Trichinellida</taxon>
        <taxon>Trichinellidae</taxon>
        <taxon>Trichinella</taxon>
    </lineage>
</organism>
<evidence type="ECO:0000313" key="2">
    <source>
        <dbReference type="Proteomes" id="UP000243006"/>
    </source>
</evidence>
<evidence type="ECO:0000313" key="1">
    <source>
        <dbReference type="EMBL" id="OUC48925.1"/>
    </source>
</evidence>
<protein>
    <recommendedName>
        <fullName evidence="3">FERM domain-containing protein</fullName>
    </recommendedName>
</protein>